<dbReference type="InterPro" id="IPR037274">
    <property type="entry name" value="Znf_CHY_sf"/>
</dbReference>
<proteinExistence type="predicted"/>
<dbReference type="InterPro" id="IPR008913">
    <property type="entry name" value="Znf_CHY"/>
</dbReference>
<keyword evidence="7" id="KW-1185">Reference proteome</keyword>
<dbReference type="GO" id="GO:0008270">
    <property type="term" value="F:zinc ion binding"/>
    <property type="evidence" value="ECO:0007669"/>
    <property type="project" value="UniProtKB-KW"/>
</dbReference>
<gene>
    <name evidence="6" type="ORF">NGRA_0159</name>
</gene>
<dbReference type="Pfam" id="PF05495">
    <property type="entry name" value="zf-CHY"/>
    <property type="match status" value="1"/>
</dbReference>
<evidence type="ECO:0000256" key="3">
    <source>
        <dbReference type="ARBA" id="ARBA00022833"/>
    </source>
</evidence>
<keyword evidence="3" id="KW-0862">Zinc</keyword>
<dbReference type="AlphaFoldDB" id="A0A9P6L0T1"/>
<feature type="domain" description="CHY-type" evidence="5">
    <location>
        <begin position="264"/>
        <end position="329"/>
    </location>
</feature>
<evidence type="ECO:0000313" key="6">
    <source>
        <dbReference type="EMBL" id="KAF9764897.1"/>
    </source>
</evidence>
<protein>
    <recommendedName>
        <fullName evidence="5">CHY-type domain-containing protein</fullName>
    </recommendedName>
</protein>
<dbReference type="EMBL" id="SBJO01000005">
    <property type="protein sequence ID" value="KAF9764897.1"/>
    <property type="molecule type" value="Genomic_DNA"/>
</dbReference>
<dbReference type="Proteomes" id="UP000740883">
    <property type="component" value="Unassembled WGS sequence"/>
</dbReference>
<comment type="caution">
    <text evidence="6">The sequence shown here is derived from an EMBL/GenBank/DDBJ whole genome shotgun (WGS) entry which is preliminary data.</text>
</comment>
<evidence type="ECO:0000313" key="7">
    <source>
        <dbReference type="Proteomes" id="UP000740883"/>
    </source>
</evidence>
<evidence type="ECO:0000256" key="1">
    <source>
        <dbReference type="ARBA" id="ARBA00022723"/>
    </source>
</evidence>
<dbReference type="OrthoDB" id="10253329at2759"/>
<organism evidence="6 7">
    <name type="scientific">Nosema granulosis</name>
    <dbReference type="NCBI Taxonomy" id="83296"/>
    <lineage>
        <taxon>Eukaryota</taxon>
        <taxon>Fungi</taxon>
        <taxon>Fungi incertae sedis</taxon>
        <taxon>Microsporidia</taxon>
        <taxon>Nosematidae</taxon>
        <taxon>Nosema</taxon>
    </lineage>
</organism>
<dbReference type="PROSITE" id="PS51266">
    <property type="entry name" value="ZF_CHY"/>
    <property type="match status" value="1"/>
</dbReference>
<accession>A0A9P6L0T1</accession>
<keyword evidence="1" id="KW-0479">Metal-binding</keyword>
<sequence length="360" mass="41782">MSNLLKTHRVLKKDNKTLVHINIPEDCVYDISYIIVQLESEKEPKILSEDIPEFIKENMLKFFRNSLEEFVEFIETNLEIFLSGKIPEDPKKNLQKALEKDSKKNLLNVLEKDEIIRLPDSYHFPINKLSFNNLNIDVSKRNIHFLTCKSPNFEVQCKRCKKNKNVSETGHCVCGIDLKINYVPVLDSEYLGSIFPDNCSFLCLNPSRFQFNCDKCGTNFESNKVGPNSKFLMNCWECGTQISFLIKKLIFIEKKTQVFKKGEELPNRGACKHYKKSYRWFRFPCCGSVYPCDICHDAETNHEHKLANKMVCGLCSKEQSVKKDCDCGMNLKKSTNCWEGGKGNRNKLSMNKKDKKKYTK</sequence>
<evidence type="ECO:0000256" key="4">
    <source>
        <dbReference type="PROSITE-ProRule" id="PRU00601"/>
    </source>
</evidence>
<name>A0A9P6L0T1_9MICR</name>
<evidence type="ECO:0000259" key="5">
    <source>
        <dbReference type="PROSITE" id="PS51266"/>
    </source>
</evidence>
<reference evidence="6 7" key="1">
    <citation type="journal article" date="2020" name="Genome Biol. Evol.">
        <title>Comparative genomics of strictly vertically transmitted, feminizing microsporidia endosymbionts of amphipod crustaceans.</title>
        <authorList>
            <person name="Cormier A."/>
            <person name="Chebbi M.A."/>
            <person name="Giraud I."/>
            <person name="Wattier R."/>
            <person name="Teixeira M."/>
            <person name="Gilbert C."/>
            <person name="Rigaud T."/>
            <person name="Cordaux R."/>
        </authorList>
    </citation>
    <scope>NUCLEOTIDE SEQUENCE [LARGE SCALE GENOMIC DNA]</scope>
    <source>
        <strain evidence="6 7">Ou3-Ou53</strain>
    </source>
</reference>
<dbReference type="SUPFAM" id="SSF161219">
    <property type="entry name" value="CHY zinc finger-like"/>
    <property type="match status" value="1"/>
</dbReference>
<keyword evidence="2 4" id="KW-0863">Zinc-finger</keyword>
<evidence type="ECO:0000256" key="2">
    <source>
        <dbReference type="ARBA" id="ARBA00022771"/>
    </source>
</evidence>